<protein>
    <recommendedName>
        <fullName evidence="3">GTP cyclohydrolase 1 type 2 homolog</fullName>
    </recommendedName>
</protein>
<evidence type="ECO:0000256" key="2">
    <source>
        <dbReference type="ARBA" id="ARBA00011643"/>
    </source>
</evidence>
<accession>A0A0N0CTZ0</accession>
<dbReference type="GO" id="GO:0046872">
    <property type="term" value="F:metal ion binding"/>
    <property type="evidence" value="ECO:0007669"/>
    <property type="project" value="UniProtKB-KW"/>
</dbReference>
<keyword evidence="4 5" id="KW-0479">Metal-binding</keyword>
<evidence type="ECO:0000256" key="3">
    <source>
        <dbReference type="ARBA" id="ARBA00022112"/>
    </source>
</evidence>
<comment type="subunit">
    <text evidence="2">Homohexamer.</text>
</comment>
<reference evidence="6 7" key="1">
    <citation type="journal article" date="2015" name="Genome Biol. Evol.">
        <title>Functionally Structured Genomes in Lactobacillus kunkeei Colonizing the Honey Crop and Food Products of Honeybees and Stingless Bees.</title>
        <authorList>
            <person name="Tamarit D."/>
            <person name="Ellegaard K.M."/>
            <person name="Wikander J."/>
            <person name="Olofsson T."/>
            <person name="Vasquez A."/>
            <person name="Andersson S.G."/>
        </authorList>
    </citation>
    <scope>NUCLEOTIDE SEQUENCE [LARGE SCALE GENOMIC DNA]</scope>
    <source>
        <strain evidence="6 7">LAla</strain>
    </source>
</reference>
<dbReference type="Proteomes" id="UP000037749">
    <property type="component" value="Unassembled WGS sequence"/>
</dbReference>
<proteinExistence type="inferred from homology"/>
<feature type="binding site" evidence="5">
    <location>
        <position position="230"/>
    </location>
    <ligand>
        <name>a divalent metal cation</name>
        <dbReference type="ChEBI" id="CHEBI:60240"/>
        <label>1</label>
    </ligand>
</feature>
<name>A0A0N0CTZ0_9LACO</name>
<comment type="similarity">
    <text evidence="1">Belongs to the GTP cyclohydrolase I type 2/NIF3 family.</text>
</comment>
<evidence type="ECO:0000256" key="5">
    <source>
        <dbReference type="PIRSR" id="PIRSR602678-1"/>
    </source>
</evidence>
<dbReference type="PANTHER" id="PTHR13799">
    <property type="entry name" value="NGG1 INTERACTING FACTOR 3"/>
    <property type="match status" value="1"/>
</dbReference>
<evidence type="ECO:0000256" key="1">
    <source>
        <dbReference type="ARBA" id="ARBA00006964"/>
    </source>
</evidence>
<dbReference type="PANTHER" id="PTHR13799:SF14">
    <property type="entry name" value="GTP CYCLOHYDROLASE 1 TYPE 2 HOMOLOG"/>
    <property type="match status" value="1"/>
</dbReference>
<dbReference type="SUPFAM" id="SSF102705">
    <property type="entry name" value="NIF3 (NGG1p interacting factor 3)-like"/>
    <property type="match status" value="1"/>
</dbReference>
<feature type="binding site" evidence="5">
    <location>
        <position position="65"/>
    </location>
    <ligand>
        <name>a divalent metal cation</name>
        <dbReference type="ChEBI" id="CHEBI:60240"/>
        <label>1</label>
    </ligand>
</feature>
<dbReference type="FunFam" id="3.40.1390.30:FF:000001">
    <property type="entry name" value="GTP cyclohydrolase 1 type 2"/>
    <property type="match status" value="1"/>
</dbReference>
<gene>
    <name evidence="6" type="ORF">RZ72_12660</name>
</gene>
<dbReference type="InterPro" id="IPR002678">
    <property type="entry name" value="DUF34/NIF3"/>
</dbReference>
<dbReference type="EMBL" id="JXCZ01000019">
    <property type="protein sequence ID" value="KOY79108.1"/>
    <property type="molecule type" value="Genomic_DNA"/>
</dbReference>
<sequence length="267" mass="30322">MKAFDLINQFEKFAPKEIAVEHDPIGLQIGSINQEIHKVLVTLDVRPEVVEEAIENDCDMIFSHHPAMFRPVKNMDLDVPQNKMYADIIKHNIVVYSAHTNLDNADGGMNDWLAEAMDLRNVEGLVSQGDYKDVEYFMGRIGELKETTTVEQFAHNCKEYFNVSGLRLISHELNKPVKKVAVLGGDGGKFYNIAKDKGADVYVTGDVYYHVGHDMIADHMSVADPGHHIESICKPYLAEMFKEWAKDYDWPIDVIESSINTDPYQFI</sequence>
<dbReference type="Pfam" id="PF01784">
    <property type="entry name" value="DUF34_NIF3"/>
    <property type="match status" value="1"/>
</dbReference>
<organism evidence="6 7">
    <name type="scientific">Apilactobacillus kunkeei</name>
    <dbReference type="NCBI Taxonomy" id="148814"/>
    <lineage>
        <taxon>Bacteria</taxon>
        <taxon>Bacillati</taxon>
        <taxon>Bacillota</taxon>
        <taxon>Bacilli</taxon>
        <taxon>Lactobacillales</taxon>
        <taxon>Lactobacillaceae</taxon>
        <taxon>Apilactobacillus</taxon>
    </lineage>
</organism>
<evidence type="ECO:0000313" key="6">
    <source>
        <dbReference type="EMBL" id="KOY79108.1"/>
    </source>
</evidence>
<dbReference type="Gene3D" id="3.40.1390.30">
    <property type="entry name" value="NIF3 (NGG1p interacting factor 3)-like"/>
    <property type="match status" value="2"/>
</dbReference>
<feature type="binding site" evidence="5">
    <location>
        <position position="64"/>
    </location>
    <ligand>
        <name>a divalent metal cation</name>
        <dbReference type="ChEBI" id="CHEBI:60240"/>
        <label>2</label>
    </ligand>
</feature>
<feature type="binding site" evidence="5">
    <location>
        <position position="227"/>
    </location>
    <ligand>
        <name>a divalent metal cation</name>
        <dbReference type="ChEBI" id="CHEBI:60240"/>
        <label>1</label>
    </ligand>
</feature>
<evidence type="ECO:0000256" key="4">
    <source>
        <dbReference type="ARBA" id="ARBA00022723"/>
    </source>
</evidence>
<evidence type="ECO:0000313" key="7">
    <source>
        <dbReference type="Proteomes" id="UP000037749"/>
    </source>
</evidence>
<dbReference type="InterPro" id="IPR036069">
    <property type="entry name" value="DUF34/NIF3_sf"/>
</dbReference>
<dbReference type="NCBIfam" id="TIGR00486">
    <property type="entry name" value="YbgI_SA1388"/>
    <property type="match status" value="1"/>
</dbReference>
<feature type="binding site" evidence="5">
    <location>
        <position position="103"/>
    </location>
    <ligand>
        <name>a divalent metal cation</name>
        <dbReference type="ChEBI" id="CHEBI:60240"/>
        <label>1</label>
    </ligand>
</feature>
<dbReference type="AlphaFoldDB" id="A0A0N0CTZ0"/>
<dbReference type="GO" id="GO:0005737">
    <property type="term" value="C:cytoplasm"/>
    <property type="evidence" value="ECO:0007669"/>
    <property type="project" value="TreeGrafter"/>
</dbReference>
<comment type="caution">
    <text evidence="6">The sequence shown here is derived from an EMBL/GenBank/DDBJ whole genome shotgun (WGS) entry which is preliminary data.</text>
</comment>
<dbReference type="PATRIC" id="fig|148814.9.peg.785"/>
<dbReference type="RefSeq" id="WP_053796645.1">
    <property type="nucleotide sequence ID" value="NZ_JXCZ01000019.1"/>
</dbReference>